<dbReference type="Proteomes" id="UP001472677">
    <property type="component" value="Unassembled WGS sequence"/>
</dbReference>
<dbReference type="PROSITE" id="PS50994">
    <property type="entry name" value="INTEGRASE"/>
    <property type="match status" value="1"/>
</dbReference>
<dbReference type="SUPFAM" id="SSF56672">
    <property type="entry name" value="DNA/RNA polymerases"/>
    <property type="match status" value="1"/>
</dbReference>
<keyword evidence="5" id="KW-0378">Hydrolase</keyword>
<dbReference type="SUPFAM" id="SSF53098">
    <property type="entry name" value="Ribonuclease H-like"/>
    <property type="match status" value="1"/>
</dbReference>
<evidence type="ECO:0000256" key="5">
    <source>
        <dbReference type="ARBA" id="ARBA00022801"/>
    </source>
</evidence>
<dbReference type="PANTHER" id="PTHR37984">
    <property type="entry name" value="PROTEIN CBG26694"/>
    <property type="match status" value="1"/>
</dbReference>
<gene>
    <name evidence="8" type="ORF">V6N12_014021</name>
</gene>
<dbReference type="InterPro" id="IPR012337">
    <property type="entry name" value="RNaseH-like_sf"/>
</dbReference>
<dbReference type="Pfam" id="PF17917">
    <property type="entry name" value="RT_RNaseH"/>
    <property type="match status" value="1"/>
</dbReference>
<comment type="caution">
    <text evidence="8">The sequence shown here is derived from an EMBL/GenBank/DDBJ whole genome shotgun (WGS) entry which is preliminary data.</text>
</comment>
<dbReference type="Gene3D" id="3.30.420.10">
    <property type="entry name" value="Ribonuclease H-like superfamily/Ribonuclease H"/>
    <property type="match status" value="1"/>
</dbReference>
<accession>A0ABR2CXS4</accession>
<feature type="domain" description="Integrase catalytic" evidence="7">
    <location>
        <begin position="239"/>
        <end position="383"/>
    </location>
</feature>
<evidence type="ECO:0000256" key="2">
    <source>
        <dbReference type="ARBA" id="ARBA00022695"/>
    </source>
</evidence>
<reference evidence="8 9" key="1">
    <citation type="journal article" date="2024" name="G3 (Bethesda)">
        <title>Genome assembly of Hibiscus sabdariffa L. provides insights into metabolisms of medicinal natural products.</title>
        <authorList>
            <person name="Kim T."/>
        </authorList>
    </citation>
    <scope>NUCLEOTIDE SEQUENCE [LARGE SCALE GENOMIC DNA]</scope>
    <source>
        <strain evidence="8">TK-2024</strain>
        <tissue evidence="8">Old leaves</tissue>
    </source>
</reference>
<evidence type="ECO:0000259" key="7">
    <source>
        <dbReference type="PROSITE" id="PS50994"/>
    </source>
</evidence>
<proteinExistence type="predicted"/>
<dbReference type="InterPro" id="IPR043502">
    <property type="entry name" value="DNA/RNA_pol_sf"/>
</dbReference>
<dbReference type="InterPro" id="IPR041373">
    <property type="entry name" value="RT_RNaseH"/>
</dbReference>
<keyword evidence="1" id="KW-0808">Transferase</keyword>
<dbReference type="EMBL" id="JBBPBM010000040">
    <property type="protein sequence ID" value="KAK8525326.1"/>
    <property type="molecule type" value="Genomic_DNA"/>
</dbReference>
<evidence type="ECO:0000256" key="6">
    <source>
        <dbReference type="ARBA" id="ARBA00022918"/>
    </source>
</evidence>
<keyword evidence="9" id="KW-1185">Reference proteome</keyword>
<dbReference type="InterPro" id="IPR001584">
    <property type="entry name" value="Integrase_cat-core"/>
</dbReference>
<keyword evidence="3" id="KW-0540">Nuclease</keyword>
<evidence type="ECO:0000256" key="1">
    <source>
        <dbReference type="ARBA" id="ARBA00022679"/>
    </source>
</evidence>
<dbReference type="CDD" id="cd09274">
    <property type="entry name" value="RNase_HI_RT_Ty3"/>
    <property type="match status" value="1"/>
</dbReference>
<dbReference type="InterPro" id="IPR050951">
    <property type="entry name" value="Retrovirus_Pol_polyprotein"/>
</dbReference>
<dbReference type="Gene3D" id="1.10.340.70">
    <property type="match status" value="1"/>
</dbReference>
<evidence type="ECO:0000256" key="4">
    <source>
        <dbReference type="ARBA" id="ARBA00022759"/>
    </source>
</evidence>
<dbReference type="InterPro" id="IPR036397">
    <property type="entry name" value="RNaseH_sf"/>
</dbReference>
<evidence type="ECO:0000256" key="3">
    <source>
        <dbReference type="ARBA" id="ARBA00022722"/>
    </source>
</evidence>
<keyword evidence="6" id="KW-0695">RNA-directed DNA polymerase</keyword>
<sequence length="383" mass="44022">MCDASDYAIGAVLGQRKGKIFHPIYYASKTLNDVQVNYTTSGKELLAVNFAFDKFRSYLIGAKVNVYTDHSVIKYLLLKKDAKPRLIRCILLLQEFDIEIIDRKGTENQVADHIFKLENRGITTTESEIKETFPDEKLFSATAFLEDQTPIEDTLVAALQEYIATVGDSAEKTAAPWYADYVNYIVRGIIPYHLNYQGKKRLDNKTLQSGLYWPTLHKDAQRFYQQCDRCQRTGNISKRNEMPQQNILEVELFDVWGLDFMGPFPSSFGNLYILLVVEYVSKWVEAIATRQNDAKTVQKFIKKTIFTRFGVPRAIISDEGRHFDNRSIAAELKKLDITHKLSTAYHLQKNGQAEVPNREIKTILEKLVNPSRKDWSLRLDDAL</sequence>
<keyword evidence="4" id="KW-0255">Endonuclease</keyword>
<dbReference type="PANTHER" id="PTHR37984:SF5">
    <property type="entry name" value="PROTEIN NYNRIN-LIKE"/>
    <property type="match status" value="1"/>
</dbReference>
<evidence type="ECO:0000313" key="9">
    <source>
        <dbReference type="Proteomes" id="UP001472677"/>
    </source>
</evidence>
<dbReference type="Pfam" id="PF00665">
    <property type="entry name" value="rve"/>
    <property type="match status" value="1"/>
</dbReference>
<dbReference type="Gene3D" id="3.10.20.370">
    <property type="match status" value="1"/>
</dbReference>
<protein>
    <recommendedName>
        <fullName evidence="7">Integrase catalytic domain-containing protein</fullName>
    </recommendedName>
</protein>
<organism evidence="8 9">
    <name type="scientific">Hibiscus sabdariffa</name>
    <name type="common">roselle</name>
    <dbReference type="NCBI Taxonomy" id="183260"/>
    <lineage>
        <taxon>Eukaryota</taxon>
        <taxon>Viridiplantae</taxon>
        <taxon>Streptophyta</taxon>
        <taxon>Embryophyta</taxon>
        <taxon>Tracheophyta</taxon>
        <taxon>Spermatophyta</taxon>
        <taxon>Magnoliopsida</taxon>
        <taxon>eudicotyledons</taxon>
        <taxon>Gunneridae</taxon>
        <taxon>Pentapetalae</taxon>
        <taxon>rosids</taxon>
        <taxon>malvids</taxon>
        <taxon>Malvales</taxon>
        <taxon>Malvaceae</taxon>
        <taxon>Malvoideae</taxon>
        <taxon>Hibiscus</taxon>
    </lineage>
</organism>
<evidence type="ECO:0000313" key="8">
    <source>
        <dbReference type="EMBL" id="KAK8525326.1"/>
    </source>
</evidence>
<keyword evidence="2" id="KW-0548">Nucleotidyltransferase</keyword>
<name>A0ABR2CXS4_9ROSI</name>